<dbReference type="Proteomes" id="UP000790709">
    <property type="component" value="Unassembled WGS sequence"/>
</dbReference>
<proteinExistence type="predicted"/>
<protein>
    <submittedName>
        <fullName evidence="1">Uncharacterized protein</fullName>
    </submittedName>
</protein>
<dbReference type="EMBL" id="MU266419">
    <property type="protein sequence ID" value="KAH7924660.1"/>
    <property type="molecule type" value="Genomic_DNA"/>
</dbReference>
<gene>
    <name evidence="1" type="ORF">BV22DRAFT_1163791</name>
</gene>
<reference evidence="1" key="1">
    <citation type="journal article" date="2021" name="New Phytol.">
        <title>Evolutionary innovations through gain and loss of genes in the ectomycorrhizal Boletales.</title>
        <authorList>
            <person name="Wu G."/>
            <person name="Miyauchi S."/>
            <person name="Morin E."/>
            <person name="Kuo A."/>
            <person name="Drula E."/>
            <person name="Varga T."/>
            <person name="Kohler A."/>
            <person name="Feng B."/>
            <person name="Cao Y."/>
            <person name="Lipzen A."/>
            <person name="Daum C."/>
            <person name="Hundley H."/>
            <person name="Pangilinan J."/>
            <person name="Johnson J."/>
            <person name="Barry K."/>
            <person name="LaButti K."/>
            <person name="Ng V."/>
            <person name="Ahrendt S."/>
            <person name="Min B."/>
            <person name="Choi I.G."/>
            <person name="Park H."/>
            <person name="Plett J.M."/>
            <person name="Magnuson J."/>
            <person name="Spatafora J.W."/>
            <person name="Nagy L.G."/>
            <person name="Henrissat B."/>
            <person name="Grigoriev I.V."/>
            <person name="Yang Z.L."/>
            <person name="Xu J."/>
            <person name="Martin F.M."/>
        </authorList>
    </citation>
    <scope>NUCLEOTIDE SEQUENCE</scope>
    <source>
        <strain evidence="1">KUC20120723A-06</strain>
    </source>
</reference>
<keyword evidence="2" id="KW-1185">Reference proteome</keyword>
<organism evidence="1 2">
    <name type="scientific">Leucogyrophana mollusca</name>
    <dbReference type="NCBI Taxonomy" id="85980"/>
    <lineage>
        <taxon>Eukaryota</taxon>
        <taxon>Fungi</taxon>
        <taxon>Dikarya</taxon>
        <taxon>Basidiomycota</taxon>
        <taxon>Agaricomycotina</taxon>
        <taxon>Agaricomycetes</taxon>
        <taxon>Agaricomycetidae</taxon>
        <taxon>Boletales</taxon>
        <taxon>Boletales incertae sedis</taxon>
        <taxon>Leucogyrophana</taxon>
    </lineage>
</organism>
<evidence type="ECO:0000313" key="2">
    <source>
        <dbReference type="Proteomes" id="UP000790709"/>
    </source>
</evidence>
<comment type="caution">
    <text evidence="1">The sequence shown here is derived from an EMBL/GenBank/DDBJ whole genome shotgun (WGS) entry which is preliminary data.</text>
</comment>
<name>A0ACB8BFQ1_9AGAM</name>
<accession>A0ACB8BFQ1</accession>
<evidence type="ECO:0000313" key="1">
    <source>
        <dbReference type="EMBL" id="KAH7924660.1"/>
    </source>
</evidence>
<sequence length="184" mass="20418">MGLTGVGKSTFINAAAGGDLTEVGHSLESCTTALTHVIAPYPYNRSHRIVHVDIPGFNNTDTRMEDTEILRRIVVLARSYTDKVKLAGIIYLYDIAQTRIEEVRRNFDASKTSWGVTAAQNVILGTTQCADVSPAVEASREQQLRDIWRDQEGFKMATFTGTSQCAWQIINAITHEQLPEDSKM</sequence>